<proteinExistence type="predicted"/>
<name>A0ABM0J9F9_ECHTE</name>
<accession>A0ABM0J9F9</accession>
<dbReference type="PANTHER" id="PTHR14224">
    <property type="entry name" value="SIMILAR TO PREFERENTIALLY EXPRESSED ANTIGEN IN MELANOMA-LIKE 3"/>
    <property type="match status" value="1"/>
</dbReference>
<evidence type="ECO:0000256" key="3">
    <source>
        <dbReference type="ARBA" id="ARBA00022614"/>
    </source>
</evidence>
<dbReference type="RefSeq" id="XP_004717833.2">
    <property type="nucleotide sequence ID" value="XM_004717776.2"/>
</dbReference>
<evidence type="ECO:0000256" key="4">
    <source>
        <dbReference type="ARBA" id="ARBA00022737"/>
    </source>
</evidence>
<feature type="compositionally biased region" description="Low complexity" evidence="5">
    <location>
        <begin position="453"/>
        <end position="464"/>
    </location>
</feature>
<feature type="region of interest" description="Disordered" evidence="5">
    <location>
        <begin position="416"/>
        <end position="464"/>
    </location>
</feature>
<feature type="region of interest" description="Disordered" evidence="5">
    <location>
        <begin position="129"/>
        <end position="153"/>
    </location>
</feature>
<reference evidence="7" key="1">
    <citation type="submission" date="2025-08" db="UniProtKB">
        <authorList>
            <consortium name="RefSeq"/>
        </authorList>
    </citation>
    <scope>IDENTIFICATION</scope>
</reference>
<evidence type="ECO:0000256" key="1">
    <source>
        <dbReference type="ARBA" id="ARBA00004496"/>
    </source>
</evidence>
<sequence length="464" mass="50970">MSTRNLPRLLDLSIQCVLQNEASVIAALEWLPVDLFSPLFKAAFDGGHTEIVKSMVFSWPFTHLHLGTLVEGCESPYGVLKAVLDGLEMLLAHRVRPRRCKLRQLDLRRHTDTEIWNTWLVSQFSGFETASQEPEATPPSTQSPEEERSGSEERHQLLPPVNVIIDLRFREEILNALLTILGEMVKEGKTLPPLYCRKVEFVGDVPQVPVLEEILQKVRLDSVWDVEVDGRWDLHDLNWFAPYLSKMVNLHTISLSGITLCCLGSCRQDGVQMLLAEFTSHFVGLYEIEDLILESVLLHGRLHQLLTCFQAPLKSLTINACKLVDSDLTCLSCCRCTSHLQSLDLSGVPRVVAMEASAGRWTSLASCHAEPSSGPARIPQSHGEASGCGELMKRLVDTGDTLAACMGLSLRSQGPLALAGAPSGSPRSLQRPRNPAPARLLHSGGACEPPPGAAMGAEPLLAFR</sequence>
<evidence type="ECO:0000313" key="6">
    <source>
        <dbReference type="Proteomes" id="UP000694863"/>
    </source>
</evidence>
<keyword evidence="3" id="KW-0433">Leucine-rich repeat</keyword>
<dbReference type="SUPFAM" id="SSF52047">
    <property type="entry name" value="RNI-like"/>
    <property type="match status" value="1"/>
</dbReference>
<feature type="compositionally biased region" description="Polar residues" evidence="5">
    <location>
        <begin position="129"/>
        <end position="143"/>
    </location>
</feature>
<dbReference type="InterPro" id="IPR050694">
    <property type="entry name" value="LRRC14/PRAME"/>
</dbReference>
<dbReference type="Proteomes" id="UP000694863">
    <property type="component" value="Unplaced"/>
</dbReference>
<dbReference type="GeneID" id="101649584"/>
<organism evidence="6 7">
    <name type="scientific">Echinops telfairi</name>
    <name type="common">Lesser hedgehog tenrec</name>
    <dbReference type="NCBI Taxonomy" id="9371"/>
    <lineage>
        <taxon>Eukaryota</taxon>
        <taxon>Metazoa</taxon>
        <taxon>Chordata</taxon>
        <taxon>Craniata</taxon>
        <taxon>Vertebrata</taxon>
        <taxon>Euteleostomi</taxon>
        <taxon>Mammalia</taxon>
        <taxon>Eutheria</taxon>
        <taxon>Afrotheria</taxon>
        <taxon>Tenrecidae</taxon>
        <taxon>Tenrecinae</taxon>
        <taxon>Echinops</taxon>
    </lineage>
</organism>
<dbReference type="PANTHER" id="PTHR14224:SF9">
    <property type="entry name" value="LEUCINE-RICH REPEAT-CONTAINING PROTEIN 14"/>
    <property type="match status" value="1"/>
</dbReference>
<comment type="subcellular location">
    <subcellularLocation>
        <location evidence="1">Cytoplasm</location>
    </subcellularLocation>
</comment>
<keyword evidence="2" id="KW-0963">Cytoplasm</keyword>
<keyword evidence="6" id="KW-1185">Reference proteome</keyword>
<evidence type="ECO:0000313" key="7">
    <source>
        <dbReference type="RefSeq" id="XP_004717833.2"/>
    </source>
</evidence>
<keyword evidence="4" id="KW-0677">Repeat</keyword>
<evidence type="ECO:0000256" key="5">
    <source>
        <dbReference type="SAM" id="MobiDB-lite"/>
    </source>
</evidence>
<evidence type="ECO:0000256" key="2">
    <source>
        <dbReference type="ARBA" id="ARBA00022490"/>
    </source>
</evidence>
<protein>
    <submittedName>
        <fullName evidence="7">Melanoma antigen preferentially expressed in tumors-like</fullName>
    </submittedName>
</protein>
<gene>
    <name evidence="7" type="primary">LOC101649584</name>
</gene>